<accession>A0A7S4FAJ8</accession>
<dbReference type="EMBL" id="HBIZ01057307">
    <property type="protein sequence ID" value="CAE0783504.1"/>
    <property type="molecule type" value="Transcribed_RNA"/>
</dbReference>
<organism evidence="1">
    <name type="scientific">Chrysotila carterae</name>
    <name type="common">Marine alga</name>
    <name type="synonym">Syracosphaera carterae</name>
    <dbReference type="NCBI Taxonomy" id="13221"/>
    <lineage>
        <taxon>Eukaryota</taxon>
        <taxon>Haptista</taxon>
        <taxon>Haptophyta</taxon>
        <taxon>Prymnesiophyceae</taxon>
        <taxon>Isochrysidales</taxon>
        <taxon>Isochrysidaceae</taxon>
        <taxon>Chrysotila</taxon>
    </lineage>
</organism>
<protein>
    <submittedName>
        <fullName evidence="1">Uncharacterized protein</fullName>
    </submittedName>
</protein>
<evidence type="ECO:0000313" key="1">
    <source>
        <dbReference type="EMBL" id="CAE0783504.1"/>
    </source>
</evidence>
<sequence>MCRMYLRMLCTHVGEASPQLQRPMARPGAPSMCPALGLGVDDTIRGEAMRDYLQMQYTLLVQMKLTSSFVEIVFTPILQLLRGHHTHQAQMLKPQQSLEAAPRRSVVEAITPTLSDCTEQASPLSSGRLASTALNLKWLRNNYSARREKDRIRSS</sequence>
<gene>
    <name evidence="1" type="ORF">PCAR00345_LOCUS36208</name>
</gene>
<name>A0A7S4FAJ8_CHRCT</name>
<reference evidence="1" key="1">
    <citation type="submission" date="2021-01" db="EMBL/GenBank/DDBJ databases">
        <authorList>
            <person name="Corre E."/>
            <person name="Pelletier E."/>
            <person name="Niang G."/>
            <person name="Scheremetjew M."/>
            <person name="Finn R."/>
            <person name="Kale V."/>
            <person name="Holt S."/>
            <person name="Cochrane G."/>
            <person name="Meng A."/>
            <person name="Brown T."/>
            <person name="Cohen L."/>
        </authorList>
    </citation>
    <scope>NUCLEOTIDE SEQUENCE</scope>
    <source>
        <strain evidence="1">CCMP645</strain>
    </source>
</reference>
<proteinExistence type="predicted"/>
<dbReference type="AlphaFoldDB" id="A0A7S4FAJ8"/>